<name>H2YM30_CIOSA</name>
<proteinExistence type="predicted"/>
<sequence length="163" mass="18770">MSGIKFDPASEPLCTDFKKEETKGKKKEERLLARFFCIEQKKKIVWIKDADIKYSEPDCFKKFQKYLLDTRICYALLNVSYDIASGNRESLAAVYWSGEGSCSENMIYSSTFDVFKNKSAGKDKFELHDKDDIELSSFIESYTDKAKEPLLSFCNIPLTQSTE</sequence>
<dbReference type="SUPFAM" id="SSF55753">
    <property type="entry name" value="Actin depolymerizing proteins"/>
    <property type="match status" value="1"/>
</dbReference>
<dbReference type="GO" id="GO:0003779">
    <property type="term" value="F:actin binding"/>
    <property type="evidence" value="ECO:0007669"/>
    <property type="project" value="InterPro"/>
</dbReference>
<dbReference type="Gene3D" id="3.40.20.10">
    <property type="entry name" value="Severin"/>
    <property type="match status" value="1"/>
</dbReference>
<feature type="domain" description="ADF-H" evidence="1">
    <location>
        <begin position="3"/>
        <end position="143"/>
    </location>
</feature>
<dbReference type="AlphaFoldDB" id="H2YM30"/>
<dbReference type="InParanoid" id="H2YM30"/>
<dbReference type="OMA" id="DTRICYA"/>
<accession>H2YM30</accession>
<organism evidence="2 3">
    <name type="scientific">Ciona savignyi</name>
    <name type="common">Pacific transparent sea squirt</name>
    <dbReference type="NCBI Taxonomy" id="51511"/>
    <lineage>
        <taxon>Eukaryota</taxon>
        <taxon>Metazoa</taxon>
        <taxon>Chordata</taxon>
        <taxon>Tunicata</taxon>
        <taxon>Ascidiacea</taxon>
        <taxon>Phlebobranchia</taxon>
        <taxon>Cionidae</taxon>
        <taxon>Ciona</taxon>
    </lineage>
</organism>
<keyword evidence="3" id="KW-1185">Reference proteome</keyword>
<evidence type="ECO:0000313" key="3">
    <source>
        <dbReference type="Proteomes" id="UP000007875"/>
    </source>
</evidence>
<dbReference type="PROSITE" id="PS51263">
    <property type="entry name" value="ADF_H"/>
    <property type="match status" value="1"/>
</dbReference>
<evidence type="ECO:0000313" key="2">
    <source>
        <dbReference type="Ensembl" id="ENSCSAVP00000006382.1"/>
    </source>
</evidence>
<reference evidence="2" key="3">
    <citation type="submission" date="2025-09" db="UniProtKB">
        <authorList>
            <consortium name="Ensembl"/>
        </authorList>
    </citation>
    <scope>IDENTIFICATION</scope>
</reference>
<reference evidence="3" key="1">
    <citation type="submission" date="2003-08" db="EMBL/GenBank/DDBJ databases">
        <authorList>
            <person name="Birren B."/>
            <person name="Nusbaum C."/>
            <person name="Abebe A."/>
            <person name="Abouelleil A."/>
            <person name="Adekoya E."/>
            <person name="Ait-zahra M."/>
            <person name="Allen N."/>
            <person name="Allen T."/>
            <person name="An P."/>
            <person name="Anderson M."/>
            <person name="Anderson S."/>
            <person name="Arachchi H."/>
            <person name="Armbruster J."/>
            <person name="Bachantsang P."/>
            <person name="Baldwin J."/>
            <person name="Barry A."/>
            <person name="Bayul T."/>
            <person name="Blitshsteyn B."/>
            <person name="Bloom T."/>
            <person name="Blye J."/>
            <person name="Boguslavskiy L."/>
            <person name="Borowsky M."/>
            <person name="Boukhgalter B."/>
            <person name="Brunache A."/>
            <person name="Butler J."/>
            <person name="Calixte N."/>
            <person name="Calvo S."/>
            <person name="Camarata J."/>
            <person name="Campo K."/>
            <person name="Chang J."/>
            <person name="Cheshatsang Y."/>
            <person name="Citroen M."/>
            <person name="Collymore A."/>
            <person name="Considine T."/>
            <person name="Cook A."/>
            <person name="Cooke P."/>
            <person name="Corum B."/>
            <person name="Cuomo C."/>
            <person name="David R."/>
            <person name="Dawoe T."/>
            <person name="Degray S."/>
            <person name="Dodge S."/>
            <person name="Dooley K."/>
            <person name="Dorje P."/>
            <person name="Dorjee K."/>
            <person name="Dorris L."/>
            <person name="Duffey N."/>
            <person name="Dupes A."/>
            <person name="Elkins T."/>
            <person name="Engels R."/>
            <person name="Erickson J."/>
            <person name="Farina A."/>
            <person name="Faro S."/>
            <person name="Ferreira P."/>
            <person name="Fischer H."/>
            <person name="Fitzgerald M."/>
            <person name="Foley K."/>
            <person name="Gage D."/>
            <person name="Galagan J."/>
            <person name="Gearin G."/>
            <person name="Gnerre S."/>
            <person name="Gnirke A."/>
            <person name="Goyette A."/>
            <person name="Graham J."/>
            <person name="Grandbois E."/>
            <person name="Gyaltsen K."/>
            <person name="Hafez N."/>
            <person name="Hagopian D."/>
            <person name="Hagos B."/>
            <person name="Hall J."/>
            <person name="Hatcher B."/>
            <person name="Heller A."/>
            <person name="Higgins H."/>
            <person name="Honan T."/>
            <person name="Horn A."/>
            <person name="Houde N."/>
            <person name="Hughes L."/>
            <person name="Hulme W."/>
            <person name="Husby E."/>
            <person name="Iliev I."/>
            <person name="Jaffe D."/>
            <person name="Jones C."/>
            <person name="Kamal M."/>
            <person name="Kamat A."/>
            <person name="Kamvysselis M."/>
            <person name="Karlsson E."/>
            <person name="Kells C."/>
            <person name="Kieu A."/>
            <person name="Kisner P."/>
            <person name="Kodira C."/>
            <person name="Kulbokas E."/>
            <person name="Labutti K."/>
            <person name="Lama D."/>
            <person name="Landers T."/>
            <person name="Leger J."/>
            <person name="Levine S."/>
            <person name="Lewis D."/>
            <person name="Lewis T."/>
            <person name="Lindblad-toh K."/>
            <person name="Liu X."/>
            <person name="Lokyitsang T."/>
            <person name="Lokyitsang Y."/>
            <person name="Lucien O."/>
            <person name="Lui A."/>
            <person name="Ma L.J."/>
            <person name="Mabbitt R."/>
            <person name="Macdonald J."/>
            <person name="Maclean C."/>
            <person name="Major J."/>
            <person name="Manning J."/>
            <person name="Marabella R."/>
            <person name="Maru K."/>
            <person name="Matthews C."/>
            <person name="Mauceli E."/>
            <person name="Mccarthy M."/>
            <person name="Mcdonough S."/>
            <person name="Mcghee T."/>
            <person name="Meldrim J."/>
            <person name="Meneus L."/>
            <person name="Mesirov J."/>
            <person name="Mihalev A."/>
            <person name="Mihova T."/>
            <person name="Mikkelsen T."/>
            <person name="Mlenga V."/>
            <person name="Moru K."/>
            <person name="Mozes J."/>
            <person name="Mulrain L."/>
            <person name="Munson G."/>
            <person name="Naylor J."/>
            <person name="Newes C."/>
            <person name="Nguyen C."/>
            <person name="Nguyen N."/>
            <person name="Nguyen T."/>
            <person name="Nicol R."/>
            <person name="Nielsen C."/>
            <person name="Nizzari M."/>
            <person name="Norbu C."/>
            <person name="Norbu N."/>
            <person name="O'donnell P."/>
            <person name="Okoawo O."/>
            <person name="O'leary S."/>
            <person name="Omotosho B."/>
            <person name="O'neill K."/>
            <person name="Osman S."/>
            <person name="Parker S."/>
            <person name="Perrin D."/>
            <person name="Phunkhang P."/>
            <person name="Piqani B."/>
            <person name="Purcell S."/>
            <person name="Rachupka T."/>
            <person name="Ramasamy U."/>
            <person name="Rameau R."/>
            <person name="Ray V."/>
            <person name="Raymond C."/>
            <person name="Retta R."/>
            <person name="Richardson S."/>
            <person name="Rise C."/>
            <person name="Rodriguez J."/>
            <person name="Rogers J."/>
            <person name="Rogov P."/>
            <person name="Rutman M."/>
            <person name="Schupbach R."/>
            <person name="Seaman C."/>
            <person name="Settipalli S."/>
            <person name="Sharpe T."/>
            <person name="Sheridan J."/>
            <person name="Sherpa N."/>
            <person name="Shi J."/>
            <person name="Smirnov S."/>
            <person name="Smith C."/>
            <person name="Sougnez C."/>
            <person name="Spencer B."/>
            <person name="Stalker J."/>
            <person name="Stange-thomann N."/>
            <person name="Stavropoulos S."/>
            <person name="Stetson K."/>
            <person name="Stone C."/>
            <person name="Stone S."/>
            <person name="Stubbs M."/>
            <person name="Talamas J."/>
            <person name="Tchuinga P."/>
            <person name="Tenzing P."/>
            <person name="Tesfaye S."/>
            <person name="Theodore J."/>
            <person name="Thoulutsang Y."/>
            <person name="Topham K."/>
            <person name="Towey S."/>
            <person name="Tsamla T."/>
            <person name="Tsomo N."/>
            <person name="Vallee D."/>
            <person name="Vassiliev H."/>
            <person name="Venkataraman V."/>
            <person name="Vinson J."/>
            <person name="Vo A."/>
            <person name="Wade C."/>
            <person name="Wang S."/>
            <person name="Wangchuk T."/>
            <person name="Wangdi T."/>
            <person name="Whittaker C."/>
            <person name="Wilkinson J."/>
            <person name="Wu Y."/>
            <person name="Wyman D."/>
            <person name="Yadav S."/>
            <person name="Yang S."/>
            <person name="Yang X."/>
            <person name="Yeager S."/>
            <person name="Yee E."/>
            <person name="Young G."/>
            <person name="Zainoun J."/>
            <person name="Zembeck L."/>
            <person name="Zimmer A."/>
            <person name="Zody M."/>
            <person name="Lander E."/>
        </authorList>
    </citation>
    <scope>NUCLEOTIDE SEQUENCE [LARGE SCALE GENOMIC DNA]</scope>
</reference>
<dbReference type="Ensembl" id="ENSCSAVT00000006462.1">
    <property type="protein sequence ID" value="ENSCSAVP00000006382.1"/>
    <property type="gene ID" value="ENSCSAVG00000003818.1"/>
</dbReference>
<dbReference type="InterPro" id="IPR002108">
    <property type="entry name" value="ADF-H"/>
</dbReference>
<dbReference type="HOGENOM" id="CLU_1626462_0_0_1"/>
<dbReference type="Pfam" id="PF00241">
    <property type="entry name" value="Cofilin_ADF"/>
    <property type="match status" value="1"/>
</dbReference>
<protein>
    <recommendedName>
        <fullName evidence="1">ADF-H domain-containing protein</fullName>
    </recommendedName>
</protein>
<reference evidence="2" key="2">
    <citation type="submission" date="2025-08" db="UniProtKB">
        <authorList>
            <consortium name="Ensembl"/>
        </authorList>
    </citation>
    <scope>IDENTIFICATION</scope>
</reference>
<evidence type="ECO:0000259" key="1">
    <source>
        <dbReference type="PROSITE" id="PS51263"/>
    </source>
</evidence>
<dbReference type="Proteomes" id="UP000007875">
    <property type="component" value="Unassembled WGS sequence"/>
</dbReference>
<dbReference type="InterPro" id="IPR029006">
    <property type="entry name" value="ADF-H/Gelsolin-like_dom_sf"/>
</dbReference>